<dbReference type="PANTHER" id="PTHR10799">
    <property type="entry name" value="SNF2/RAD54 HELICASE FAMILY"/>
    <property type="match status" value="1"/>
</dbReference>
<comment type="caution">
    <text evidence="7">The sequence shown here is derived from an EMBL/GenBank/DDBJ whole genome shotgun (WGS) entry which is preliminary data.</text>
</comment>
<dbReference type="InterPro" id="IPR049730">
    <property type="entry name" value="SNF2/RAD54-like_C"/>
</dbReference>
<keyword evidence="2" id="KW-0378">Hydrolase</keyword>
<sequence length="1080" mass="119881">MTRSRGCPQGATPCPRRPEEIIVSQIAAVSRTPAPPETGQIVQVRGAIWAVTEVKAQGLPRSSADDGRPLLEHVVTLQSLDEDRMGEELRVVWELEVGNSVVPDRGLPETISADDFDDPDTLGAFVDAVRWGAVTSADPKAFQSPFRSGATLEPYQLEPLRRALAAPRTNLLLADDVGLGKTIEAGLVIEELLLRHRARSVIIVCPPSLALKWRDEMREKFGLDFVIVDSARMAADRRTYGLAANPLRLYPRIIVSMAWLPGVRAQRLLREVLAETDRSASARRYAFDVLVVDEAHHVAPAAPSAAGGGRGYAVDSQRTRALRRLADKCEHRLFLSATPHNGYTESFSALLEMIDPRRFARGASIDSTALEEVTVRRLKSQITDKDFRSRRVEVLPYEPSGDEERAYAELDSLLRSSGRAQGRRNLDIAALLLKKRFLSSPWAFAQTLEGYLAPALPAGDPDWFGDDNDAYDDYYTEVMGSGQSDEEEGLIAQPELDTLLATRGSDPLSAATREQLEDLAQWARGYQSRPDSRLEALMSMLDAVCRPDGRTWTNERVVVFTEYADTLDWIVSVLRQQGYGERLAVIRGSTSAEEREDIRARFNADPAEEDVRVLVATDAAGEGIDLQTYCHRLVNFDVPFNPSRLEQRVGRIDRYGQRETPTIFYLAPVATGEGLYAGHQDFLGRLAEKIATETRDLGAVNPLIDEQITTRFLGRSLRKAPARGHDEKAIDSALAGSGRLNQQLTALARGYKRTKAGMHLTPQAGRRVVDEALAMTHQPPLEEIGSELTDAGVFAVPDLARSWQDAVAGLDTRLQPGRLRPVTFNEEAGRVPGIVHVHLGHPLMRKSTRILRANLFSPHSEVNRVTAVVLPGLEHSCAASMSRLVLVGRGGLRLHEQVFVTGVRLRGHRIAEETLHEVLDRSLDPGSYRLAGPEVRRHLAALWNDGGHLRTRLVEETARRAQSLQAGVHQSLDERCQADLDRVRGIFAAFRANLTDSLAHLHAQEREQQAMLDLWSGEQRQQRARDIRAMEDRLEDLAGEETREETAVRSRYEDVRPYVSSVALVLAVTEEDAETWGRQS</sequence>
<evidence type="ECO:0000313" key="7">
    <source>
        <dbReference type="EMBL" id="TQD45030.1"/>
    </source>
</evidence>
<protein>
    <submittedName>
        <fullName evidence="7">DEAD/DEAH box helicase</fullName>
    </submittedName>
</protein>
<evidence type="ECO:0000256" key="1">
    <source>
        <dbReference type="ARBA" id="ARBA00022741"/>
    </source>
</evidence>
<gene>
    <name evidence="7" type="ORF">FK256_00575</name>
</gene>
<evidence type="ECO:0000256" key="4">
    <source>
        <dbReference type="ARBA" id="ARBA00022840"/>
    </source>
</evidence>
<dbReference type="Pfam" id="PF00176">
    <property type="entry name" value="SNF2-rel_dom"/>
    <property type="match status" value="1"/>
</dbReference>
<dbReference type="PROSITE" id="PS51192">
    <property type="entry name" value="HELICASE_ATP_BIND_1"/>
    <property type="match status" value="1"/>
</dbReference>
<organism evidence="7 8">
    <name type="scientific">Actinomyces johnsonii</name>
    <dbReference type="NCBI Taxonomy" id="544581"/>
    <lineage>
        <taxon>Bacteria</taxon>
        <taxon>Bacillati</taxon>
        <taxon>Actinomycetota</taxon>
        <taxon>Actinomycetes</taxon>
        <taxon>Actinomycetales</taxon>
        <taxon>Actinomycetaceae</taxon>
        <taxon>Actinomyces</taxon>
    </lineage>
</organism>
<evidence type="ECO:0000313" key="8">
    <source>
        <dbReference type="Proteomes" id="UP000319010"/>
    </source>
</evidence>
<name>A0A508A517_9ACTO</name>
<dbReference type="InterPro" id="IPR027417">
    <property type="entry name" value="P-loop_NTPase"/>
</dbReference>
<evidence type="ECO:0000259" key="5">
    <source>
        <dbReference type="PROSITE" id="PS51192"/>
    </source>
</evidence>
<evidence type="ECO:0000256" key="3">
    <source>
        <dbReference type="ARBA" id="ARBA00022806"/>
    </source>
</evidence>
<dbReference type="InterPro" id="IPR000330">
    <property type="entry name" value="SNF2_N"/>
</dbReference>
<dbReference type="InterPro" id="IPR001650">
    <property type="entry name" value="Helicase_C-like"/>
</dbReference>
<dbReference type="EMBL" id="VICB01000001">
    <property type="protein sequence ID" value="TQD45030.1"/>
    <property type="molecule type" value="Genomic_DNA"/>
</dbReference>
<dbReference type="AlphaFoldDB" id="A0A508A517"/>
<evidence type="ECO:0000259" key="6">
    <source>
        <dbReference type="PROSITE" id="PS51194"/>
    </source>
</evidence>
<dbReference type="CDD" id="cd18011">
    <property type="entry name" value="DEXDc_RapA"/>
    <property type="match status" value="1"/>
</dbReference>
<dbReference type="SUPFAM" id="SSF52540">
    <property type="entry name" value="P-loop containing nucleoside triphosphate hydrolases"/>
    <property type="match status" value="2"/>
</dbReference>
<evidence type="ECO:0000256" key="2">
    <source>
        <dbReference type="ARBA" id="ARBA00022801"/>
    </source>
</evidence>
<feature type="domain" description="Helicase C-terminal" evidence="6">
    <location>
        <begin position="533"/>
        <end position="708"/>
    </location>
</feature>
<dbReference type="InterPro" id="IPR038718">
    <property type="entry name" value="SNF2-like_sf"/>
</dbReference>
<keyword evidence="1" id="KW-0547">Nucleotide-binding</keyword>
<dbReference type="PROSITE" id="PS51194">
    <property type="entry name" value="HELICASE_CTER"/>
    <property type="match status" value="1"/>
</dbReference>
<dbReference type="Gene3D" id="3.40.50.300">
    <property type="entry name" value="P-loop containing nucleotide triphosphate hydrolases"/>
    <property type="match status" value="1"/>
</dbReference>
<dbReference type="InterPro" id="IPR014001">
    <property type="entry name" value="Helicase_ATP-bd"/>
</dbReference>
<keyword evidence="4" id="KW-0067">ATP-binding</keyword>
<proteinExistence type="predicted"/>
<dbReference type="Pfam" id="PF00271">
    <property type="entry name" value="Helicase_C"/>
    <property type="match status" value="1"/>
</dbReference>
<keyword evidence="3 7" id="KW-0347">Helicase</keyword>
<dbReference type="SMART" id="SM00487">
    <property type="entry name" value="DEXDc"/>
    <property type="match status" value="1"/>
</dbReference>
<dbReference type="InterPro" id="IPR057342">
    <property type="entry name" value="DEXDc_RapA"/>
</dbReference>
<dbReference type="Proteomes" id="UP000319010">
    <property type="component" value="Unassembled WGS sequence"/>
</dbReference>
<dbReference type="GO" id="GO:0005524">
    <property type="term" value="F:ATP binding"/>
    <property type="evidence" value="ECO:0007669"/>
    <property type="project" value="UniProtKB-KW"/>
</dbReference>
<dbReference type="SMART" id="SM00490">
    <property type="entry name" value="HELICc"/>
    <property type="match status" value="1"/>
</dbReference>
<dbReference type="CDD" id="cd18793">
    <property type="entry name" value="SF2_C_SNF"/>
    <property type="match status" value="1"/>
</dbReference>
<dbReference type="Gene3D" id="3.40.50.10810">
    <property type="entry name" value="Tandem AAA-ATPase domain"/>
    <property type="match status" value="1"/>
</dbReference>
<dbReference type="NCBIfam" id="NF038317">
    <property type="entry name" value="DISARM_DrmD"/>
    <property type="match status" value="1"/>
</dbReference>
<dbReference type="GO" id="GO:0016787">
    <property type="term" value="F:hydrolase activity"/>
    <property type="evidence" value="ECO:0007669"/>
    <property type="project" value="UniProtKB-KW"/>
</dbReference>
<feature type="domain" description="Helicase ATP-binding" evidence="5">
    <location>
        <begin position="162"/>
        <end position="357"/>
    </location>
</feature>
<dbReference type="GO" id="GO:0004386">
    <property type="term" value="F:helicase activity"/>
    <property type="evidence" value="ECO:0007669"/>
    <property type="project" value="UniProtKB-KW"/>
</dbReference>
<reference evidence="7 8" key="1">
    <citation type="submission" date="2019-06" db="EMBL/GenBank/DDBJ databases">
        <title>Draft genome sequence of Actinomyces johnsonii CCUG 34287T.</title>
        <authorList>
            <person name="Salva-Serra F."/>
            <person name="Cardew S."/>
            <person name="Moore E."/>
        </authorList>
    </citation>
    <scope>NUCLEOTIDE SEQUENCE [LARGE SCALE GENOMIC DNA]</scope>
    <source>
        <strain evidence="7 8">CCUG 34287</strain>
    </source>
</reference>
<accession>A0A508A517</accession>